<sequence length="101" mass="11193">MPAPTAMHSRTDPGRQRRTWQGFSSAAKNLYGSPAPLPASGGTKNEALGRRSVHIPDLSASATVTRRYWHVSRYSNFQGSRYTSVTTERTVQPPEEKVSFN</sequence>
<dbReference type="AlphaFoldDB" id="Q6MVK8"/>
<protein>
    <submittedName>
        <fullName evidence="2">Uncharacterized protein B8J22.145</fullName>
    </submittedName>
</protein>
<proteinExistence type="predicted"/>
<reference evidence="2" key="2">
    <citation type="submission" date="2003-11" db="EMBL/GenBank/DDBJ databases">
        <authorList>
            <person name="German Neurospora genome project"/>
        </authorList>
    </citation>
    <scope>NUCLEOTIDE SEQUENCE</scope>
</reference>
<evidence type="ECO:0000313" key="2">
    <source>
        <dbReference type="EMBL" id="CAE76290.1"/>
    </source>
</evidence>
<gene>
    <name evidence="2" type="primary">B8J22.145</name>
</gene>
<accession>Q6MVK8</accession>
<dbReference type="EMBL" id="BX842627">
    <property type="protein sequence ID" value="CAE76290.1"/>
    <property type="molecule type" value="Genomic_DNA"/>
</dbReference>
<organism evidence="2">
    <name type="scientific">Neurospora crassa</name>
    <dbReference type="NCBI Taxonomy" id="5141"/>
    <lineage>
        <taxon>Eukaryota</taxon>
        <taxon>Fungi</taxon>
        <taxon>Dikarya</taxon>
        <taxon>Ascomycota</taxon>
        <taxon>Pezizomycotina</taxon>
        <taxon>Sordariomycetes</taxon>
        <taxon>Sordariomycetidae</taxon>
        <taxon>Sordariales</taxon>
        <taxon>Sordariaceae</taxon>
        <taxon>Neurospora</taxon>
    </lineage>
</organism>
<name>Q6MVK8_NEUCS</name>
<feature type="region of interest" description="Disordered" evidence="1">
    <location>
        <begin position="1"/>
        <end position="48"/>
    </location>
</feature>
<evidence type="ECO:0000256" key="1">
    <source>
        <dbReference type="SAM" id="MobiDB-lite"/>
    </source>
</evidence>
<reference evidence="2" key="1">
    <citation type="submission" date="2003-11" db="EMBL/GenBank/DDBJ databases">
        <authorList>
            <person name="Schulte U."/>
            <person name="Aign V."/>
            <person name="Hoheisel J."/>
            <person name="Brandt P."/>
            <person name="Fartmann B."/>
            <person name="Holland R."/>
            <person name="Nyakatura G."/>
            <person name="Mewes H.W."/>
            <person name="Mannhaupt G."/>
        </authorList>
    </citation>
    <scope>NUCLEOTIDE SEQUENCE</scope>
</reference>